<protein>
    <recommendedName>
        <fullName evidence="2">Phosphatidic acid phosphatase type 2/haloperoxidase domain-containing protein</fullName>
    </recommendedName>
</protein>
<keyword evidence="1" id="KW-0472">Membrane</keyword>
<reference evidence="3" key="1">
    <citation type="submission" date="2016-04" db="EMBL/GenBank/DDBJ databases">
        <authorList>
            <person name="Evans L.H."/>
            <person name="Alamgir A."/>
            <person name="Owens N."/>
            <person name="Weber N.D."/>
            <person name="Virtaneva K."/>
            <person name="Barbian K."/>
            <person name="Babar A."/>
            <person name="Rosenke K."/>
        </authorList>
    </citation>
    <scope>NUCLEOTIDE SEQUENCE</scope>
    <source>
        <strain evidence="3">86</strain>
    </source>
</reference>
<evidence type="ECO:0000259" key="2">
    <source>
        <dbReference type="Pfam" id="PF01569"/>
    </source>
</evidence>
<dbReference type="AlphaFoldDB" id="A0A212KAJ0"/>
<dbReference type="Gene3D" id="1.20.144.10">
    <property type="entry name" value="Phosphatidic acid phosphatase type 2/haloperoxidase"/>
    <property type="match status" value="1"/>
</dbReference>
<evidence type="ECO:0000256" key="1">
    <source>
        <dbReference type="SAM" id="Phobius"/>
    </source>
</evidence>
<accession>A0A212KAJ0</accession>
<feature type="transmembrane region" description="Helical" evidence="1">
    <location>
        <begin position="6"/>
        <end position="29"/>
    </location>
</feature>
<dbReference type="InterPro" id="IPR036938">
    <property type="entry name" value="PAP2/HPO_sf"/>
</dbReference>
<feature type="domain" description="Phosphatidic acid phosphatase type 2/haloperoxidase" evidence="2">
    <location>
        <begin position="133"/>
        <end position="211"/>
    </location>
</feature>
<sequence>MKKRIQTSFIVTGVLFILFAALIIALLNIDVKPIGPEQSCIGLATVNEFIFNLIGVNLFWYNVTDWFGVAVIMVAFSFAVLGLVQLIRRKSIKRVDTSIIVLGAFYFLVFACYVLFEKFIINFRPIIIHDGLEASFPSSHVMIVICIMSTAILQVHALLKNRIIRIAADCIFTAVIVITIIGRFISGVHWFTDILGGLLLGSALIMLYYSLTIYIAFKHQC</sequence>
<feature type="transmembrane region" description="Helical" evidence="1">
    <location>
        <begin position="166"/>
        <end position="185"/>
    </location>
</feature>
<dbReference type="EMBL" id="FLUN01000001">
    <property type="protein sequence ID" value="SBW08515.1"/>
    <property type="molecule type" value="Genomic_DNA"/>
</dbReference>
<feature type="transmembrane region" description="Helical" evidence="1">
    <location>
        <begin position="141"/>
        <end position="159"/>
    </location>
</feature>
<feature type="transmembrane region" description="Helical" evidence="1">
    <location>
        <begin position="66"/>
        <end position="87"/>
    </location>
</feature>
<feature type="transmembrane region" description="Helical" evidence="1">
    <location>
        <begin position="99"/>
        <end position="121"/>
    </location>
</feature>
<gene>
    <name evidence="3" type="ORF">KL86CLO1_12469</name>
</gene>
<name>A0A212KAJ0_9FIRM</name>
<organism evidence="3">
    <name type="scientific">uncultured Eubacteriales bacterium</name>
    <dbReference type="NCBI Taxonomy" id="172733"/>
    <lineage>
        <taxon>Bacteria</taxon>
        <taxon>Bacillati</taxon>
        <taxon>Bacillota</taxon>
        <taxon>Clostridia</taxon>
        <taxon>Eubacteriales</taxon>
        <taxon>environmental samples</taxon>
    </lineage>
</organism>
<evidence type="ECO:0000313" key="3">
    <source>
        <dbReference type="EMBL" id="SBW08515.1"/>
    </source>
</evidence>
<feature type="transmembrane region" description="Helical" evidence="1">
    <location>
        <begin position="197"/>
        <end position="217"/>
    </location>
</feature>
<keyword evidence="1" id="KW-0812">Transmembrane</keyword>
<dbReference type="InterPro" id="IPR000326">
    <property type="entry name" value="PAP2/HPO"/>
</dbReference>
<dbReference type="Pfam" id="PF01569">
    <property type="entry name" value="PAP2"/>
    <property type="match status" value="1"/>
</dbReference>
<dbReference type="SUPFAM" id="SSF48317">
    <property type="entry name" value="Acid phosphatase/Vanadium-dependent haloperoxidase"/>
    <property type="match status" value="1"/>
</dbReference>
<keyword evidence="1" id="KW-1133">Transmembrane helix</keyword>
<proteinExistence type="predicted"/>